<dbReference type="PANTHER" id="PTHR36768:SF1">
    <property type="entry name" value="ATP-DEPENDENT HELICASE_DEOXYRIBONUCLEASE SUBUNIT B"/>
    <property type="match status" value="1"/>
</dbReference>
<organism evidence="2 3">
    <name type="scientific">Klebsormidium nitens</name>
    <name type="common">Green alga</name>
    <name type="synonym">Ulothrix nitens</name>
    <dbReference type="NCBI Taxonomy" id="105231"/>
    <lineage>
        <taxon>Eukaryota</taxon>
        <taxon>Viridiplantae</taxon>
        <taxon>Streptophyta</taxon>
        <taxon>Klebsormidiophyceae</taxon>
        <taxon>Klebsormidiales</taxon>
        <taxon>Klebsormidiaceae</taxon>
        <taxon>Klebsormidium</taxon>
    </lineage>
</organism>
<protein>
    <submittedName>
        <fullName evidence="2">Uncharacterized protein</fullName>
    </submittedName>
</protein>
<dbReference type="PANTHER" id="PTHR36768">
    <property type="entry name" value="ATP-DEPENDENT HELICASE/DEOXYRIBONUCLEASE SUBUNIT B"/>
    <property type="match status" value="1"/>
</dbReference>
<dbReference type="AlphaFoldDB" id="A0A1Y1HXL8"/>
<proteinExistence type="predicted"/>
<keyword evidence="1" id="KW-1133">Transmembrane helix</keyword>
<evidence type="ECO:0000313" key="3">
    <source>
        <dbReference type="Proteomes" id="UP000054558"/>
    </source>
</evidence>
<keyword evidence="1" id="KW-0812">Transmembrane</keyword>
<keyword evidence="3" id="KW-1185">Reference proteome</keyword>
<feature type="transmembrane region" description="Helical" evidence="1">
    <location>
        <begin position="169"/>
        <end position="189"/>
    </location>
</feature>
<name>A0A1Y1HXL8_KLENI</name>
<gene>
    <name evidence="2" type="ORF">KFL_001470070</name>
</gene>
<dbReference type="Proteomes" id="UP000054558">
    <property type="component" value="Unassembled WGS sequence"/>
</dbReference>
<dbReference type="EMBL" id="DF237096">
    <property type="protein sequence ID" value="GAQ83410.1"/>
    <property type="molecule type" value="Genomic_DNA"/>
</dbReference>
<dbReference type="OrthoDB" id="19329at2759"/>
<keyword evidence="1" id="KW-0472">Membrane</keyword>
<dbReference type="OMA" id="YVDSHED"/>
<evidence type="ECO:0000256" key="1">
    <source>
        <dbReference type="SAM" id="Phobius"/>
    </source>
</evidence>
<evidence type="ECO:0000313" key="2">
    <source>
        <dbReference type="EMBL" id="GAQ83410.1"/>
    </source>
</evidence>
<reference evidence="2 3" key="1">
    <citation type="journal article" date="2014" name="Nat. Commun.">
        <title>Klebsormidium flaccidum genome reveals primary factors for plant terrestrial adaptation.</title>
        <authorList>
            <person name="Hori K."/>
            <person name="Maruyama F."/>
            <person name="Fujisawa T."/>
            <person name="Togashi T."/>
            <person name="Yamamoto N."/>
            <person name="Seo M."/>
            <person name="Sato S."/>
            <person name="Yamada T."/>
            <person name="Mori H."/>
            <person name="Tajima N."/>
            <person name="Moriyama T."/>
            <person name="Ikeuchi M."/>
            <person name="Watanabe M."/>
            <person name="Wada H."/>
            <person name="Kobayashi K."/>
            <person name="Saito M."/>
            <person name="Masuda T."/>
            <person name="Sasaki-Sekimoto Y."/>
            <person name="Mashiguchi K."/>
            <person name="Awai K."/>
            <person name="Shimojima M."/>
            <person name="Masuda S."/>
            <person name="Iwai M."/>
            <person name="Nobusawa T."/>
            <person name="Narise T."/>
            <person name="Kondo S."/>
            <person name="Saito H."/>
            <person name="Sato R."/>
            <person name="Murakawa M."/>
            <person name="Ihara Y."/>
            <person name="Oshima-Yamada Y."/>
            <person name="Ohtaka K."/>
            <person name="Satoh M."/>
            <person name="Sonobe K."/>
            <person name="Ishii M."/>
            <person name="Ohtani R."/>
            <person name="Kanamori-Sato M."/>
            <person name="Honoki R."/>
            <person name="Miyazaki D."/>
            <person name="Mochizuki H."/>
            <person name="Umetsu J."/>
            <person name="Higashi K."/>
            <person name="Shibata D."/>
            <person name="Kamiya Y."/>
            <person name="Sato N."/>
            <person name="Nakamura Y."/>
            <person name="Tabata S."/>
            <person name="Ida S."/>
            <person name="Kurokawa K."/>
            <person name="Ohta H."/>
        </authorList>
    </citation>
    <scope>NUCLEOTIDE SEQUENCE [LARGE SCALE GENOMIC DNA]</scope>
    <source>
        <strain evidence="2 3">NIES-2285</strain>
    </source>
</reference>
<sequence>MGVRTRLLPLLYIASIIGLANAYTFGDLVPTQRRGQYHKLRTHWHDALGRHCPRFGVDRLVVLPIPKPTGYQDDDTYKLSLSFGREKYLTPWVTLLSPKAKSLPIIEVELSWSGTDLKGVRARVDELPEEFEETHAQLKEEYSKPDHWPKHVMVRYTWREKSDVDVNTGLLVLFTTGIVLSFVAAIQIMTSNEDKFRKFVREAVSQYSSVGLDVRPSGEAKVE</sequence>
<accession>A0A1Y1HXL8</accession>